<dbReference type="FunFam" id="3.10.20.370:FF:000001">
    <property type="entry name" value="Retrovirus-related Pol polyprotein from transposon 17.6-like protein"/>
    <property type="match status" value="1"/>
</dbReference>
<keyword evidence="5" id="KW-0255">Endonuclease</keyword>
<dbReference type="CDD" id="cd09274">
    <property type="entry name" value="RNase_HI_RT_Ty3"/>
    <property type="match status" value="1"/>
</dbReference>
<dbReference type="InterPro" id="IPR012337">
    <property type="entry name" value="RNaseH-like_sf"/>
</dbReference>
<dbReference type="GO" id="GO:0004519">
    <property type="term" value="F:endonuclease activity"/>
    <property type="evidence" value="ECO:0007669"/>
    <property type="project" value="UniProtKB-KW"/>
</dbReference>
<dbReference type="Gene3D" id="3.30.70.270">
    <property type="match status" value="1"/>
</dbReference>
<dbReference type="PROSITE" id="PS50878">
    <property type="entry name" value="RT_POL"/>
    <property type="match status" value="1"/>
</dbReference>
<evidence type="ECO:0000256" key="1">
    <source>
        <dbReference type="ARBA" id="ARBA00012493"/>
    </source>
</evidence>
<dbReference type="FunFam" id="3.30.420.10:FF:000032">
    <property type="entry name" value="Retrovirus-related Pol polyprotein from transposon 297-like Protein"/>
    <property type="match status" value="1"/>
</dbReference>
<organism evidence="15 16">
    <name type="scientific">Araneus ventricosus</name>
    <name type="common">Orbweaver spider</name>
    <name type="synonym">Epeira ventricosa</name>
    <dbReference type="NCBI Taxonomy" id="182803"/>
    <lineage>
        <taxon>Eukaryota</taxon>
        <taxon>Metazoa</taxon>
        <taxon>Ecdysozoa</taxon>
        <taxon>Arthropoda</taxon>
        <taxon>Chelicerata</taxon>
        <taxon>Arachnida</taxon>
        <taxon>Araneae</taxon>
        <taxon>Araneomorphae</taxon>
        <taxon>Entelegynae</taxon>
        <taxon>Araneoidea</taxon>
        <taxon>Araneidae</taxon>
        <taxon>Araneus</taxon>
    </lineage>
</organism>
<dbReference type="GO" id="GO:0006508">
    <property type="term" value="P:proteolysis"/>
    <property type="evidence" value="ECO:0007669"/>
    <property type="project" value="InterPro"/>
</dbReference>
<dbReference type="GO" id="GO:0042575">
    <property type="term" value="C:DNA polymerase complex"/>
    <property type="evidence" value="ECO:0007669"/>
    <property type="project" value="UniProtKB-ARBA"/>
</dbReference>
<evidence type="ECO:0000256" key="2">
    <source>
        <dbReference type="ARBA" id="ARBA00022679"/>
    </source>
</evidence>
<dbReference type="Pfam" id="PF17919">
    <property type="entry name" value="RT_RNaseH_2"/>
    <property type="match status" value="1"/>
</dbReference>
<keyword evidence="2" id="KW-0808">Transferase</keyword>
<keyword evidence="3" id="KW-0548">Nucleotidyltransferase</keyword>
<evidence type="ECO:0000256" key="9">
    <source>
        <dbReference type="ARBA" id="ARBA00022908"/>
    </source>
</evidence>
<dbReference type="Pfam" id="PF17921">
    <property type="entry name" value="Integrase_H2C2"/>
    <property type="match status" value="1"/>
</dbReference>
<feature type="domain" description="Reverse transcriptase" evidence="13">
    <location>
        <begin position="248"/>
        <end position="425"/>
    </location>
</feature>
<dbReference type="Pfam" id="PF00078">
    <property type="entry name" value="RVT_1"/>
    <property type="match status" value="1"/>
</dbReference>
<dbReference type="InterPro" id="IPR043502">
    <property type="entry name" value="DNA/RNA_pol_sf"/>
</dbReference>
<evidence type="ECO:0000313" key="15">
    <source>
        <dbReference type="EMBL" id="GBN86046.1"/>
    </source>
</evidence>
<dbReference type="PANTHER" id="PTHR37984">
    <property type="entry name" value="PROTEIN CBG26694"/>
    <property type="match status" value="1"/>
</dbReference>
<proteinExistence type="predicted"/>
<dbReference type="Gene3D" id="3.30.420.10">
    <property type="entry name" value="Ribonuclease H-like superfamily/Ribonuclease H"/>
    <property type="match status" value="1"/>
</dbReference>
<evidence type="ECO:0000259" key="13">
    <source>
        <dbReference type="PROSITE" id="PS50878"/>
    </source>
</evidence>
<evidence type="ECO:0000256" key="4">
    <source>
        <dbReference type="ARBA" id="ARBA00022722"/>
    </source>
</evidence>
<keyword evidence="8" id="KW-0694">RNA-binding</keyword>
<evidence type="ECO:0000256" key="7">
    <source>
        <dbReference type="ARBA" id="ARBA00022842"/>
    </source>
</evidence>
<protein>
    <recommendedName>
        <fullName evidence="1">RNA-directed DNA polymerase</fullName>
        <ecNumber evidence="1">2.7.7.49</ecNumber>
    </recommendedName>
</protein>
<dbReference type="EC" id="2.7.7.49" evidence="1"/>
<dbReference type="InterPro" id="IPR041577">
    <property type="entry name" value="RT_RNaseH_2"/>
</dbReference>
<dbReference type="InterPro" id="IPR001584">
    <property type="entry name" value="Integrase_cat-core"/>
</dbReference>
<evidence type="ECO:0000256" key="11">
    <source>
        <dbReference type="ARBA" id="ARBA00023268"/>
    </source>
</evidence>
<dbReference type="PROSITE" id="PS00141">
    <property type="entry name" value="ASP_PROTEASE"/>
    <property type="match status" value="1"/>
</dbReference>
<dbReference type="InterPro" id="IPR000477">
    <property type="entry name" value="RT_dom"/>
</dbReference>
<name>A0A4Y2SEN1_ARAVE</name>
<evidence type="ECO:0000313" key="16">
    <source>
        <dbReference type="Proteomes" id="UP000499080"/>
    </source>
</evidence>
<dbReference type="InterPro" id="IPR001995">
    <property type="entry name" value="Peptidase_A2_cat"/>
</dbReference>
<dbReference type="InterPro" id="IPR050951">
    <property type="entry name" value="Retrovirus_Pol_polyprotein"/>
</dbReference>
<feature type="domain" description="Integrase catalytic" evidence="14">
    <location>
        <begin position="747"/>
        <end position="917"/>
    </location>
</feature>
<dbReference type="PANTHER" id="PTHR37984:SF5">
    <property type="entry name" value="PROTEIN NYNRIN-LIKE"/>
    <property type="match status" value="1"/>
</dbReference>
<evidence type="ECO:0000259" key="12">
    <source>
        <dbReference type="PROSITE" id="PS50175"/>
    </source>
</evidence>
<comment type="caution">
    <text evidence="15">The sequence shown here is derived from an EMBL/GenBank/DDBJ whole genome shotgun (WGS) entry which is preliminary data.</text>
</comment>
<dbReference type="InterPro" id="IPR001969">
    <property type="entry name" value="Aspartic_peptidase_AS"/>
</dbReference>
<dbReference type="EMBL" id="BGPR01021087">
    <property type="protein sequence ID" value="GBN86046.1"/>
    <property type="molecule type" value="Genomic_DNA"/>
</dbReference>
<dbReference type="AlphaFoldDB" id="A0A4Y2SEN1"/>
<dbReference type="InterPro" id="IPR041588">
    <property type="entry name" value="Integrase_H2C2"/>
</dbReference>
<keyword evidence="11" id="KW-0511">Multifunctional enzyme</keyword>
<dbReference type="SUPFAM" id="SSF50630">
    <property type="entry name" value="Acid proteases"/>
    <property type="match status" value="1"/>
</dbReference>
<dbReference type="GO" id="GO:0003964">
    <property type="term" value="F:RNA-directed DNA polymerase activity"/>
    <property type="evidence" value="ECO:0007669"/>
    <property type="project" value="UniProtKB-KW"/>
</dbReference>
<evidence type="ECO:0000259" key="14">
    <source>
        <dbReference type="PROSITE" id="PS50994"/>
    </source>
</evidence>
<evidence type="ECO:0000256" key="5">
    <source>
        <dbReference type="ARBA" id="ARBA00022759"/>
    </source>
</evidence>
<evidence type="ECO:0000256" key="8">
    <source>
        <dbReference type="ARBA" id="ARBA00022884"/>
    </source>
</evidence>
<dbReference type="PROSITE" id="PS50994">
    <property type="entry name" value="INTEGRASE"/>
    <property type="match status" value="1"/>
</dbReference>
<dbReference type="OrthoDB" id="10055717at2759"/>
<dbReference type="Gene3D" id="2.40.70.10">
    <property type="entry name" value="Acid Proteases"/>
    <property type="match status" value="1"/>
</dbReference>
<evidence type="ECO:0000256" key="3">
    <source>
        <dbReference type="ARBA" id="ARBA00022695"/>
    </source>
</evidence>
<dbReference type="SUPFAM" id="SSF53098">
    <property type="entry name" value="Ribonuclease H-like"/>
    <property type="match status" value="1"/>
</dbReference>
<dbReference type="Gene3D" id="3.10.20.370">
    <property type="match status" value="1"/>
</dbReference>
<dbReference type="GO" id="GO:0003723">
    <property type="term" value="F:RNA binding"/>
    <property type="evidence" value="ECO:0007669"/>
    <property type="project" value="UniProtKB-KW"/>
</dbReference>
<dbReference type="FunFam" id="2.40.70.10:FF:000130">
    <property type="entry name" value="Retrovirus-related Pol polyprotein from transposon opus-like Protein"/>
    <property type="match status" value="1"/>
</dbReference>
<evidence type="ECO:0000256" key="6">
    <source>
        <dbReference type="ARBA" id="ARBA00022801"/>
    </source>
</evidence>
<dbReference type="GO" id="GO:0015074">
    <property type="term" value="P:DNA integration"/>
    <property type="evidence" value="ECO:0007669"/>
    <property type="project" value="UniProtKB-KW"/>
</dbReference>
<accession>A0A4Y2SEN1</accession>
<keyword evidence="4" id="KW-0540">Nuclease</keyword>
<dbReference type="InterPro" id="IPR043128">
    <property type="entry name" value="Rev_trsase/Diguanyl_cyclase"/>
</dbReference>
<evidence type="ECO:0000256" key="10">
    <source>
        <dbReference type="ARBA" id="ARBA00022918"/>
    </source>
</evidence>
<feature type="domain" description="Peptidase A2" evidence="12">
    <location>
        <begin position="73"/>
        <end position="144"/>
    </location>
</feature>
<dbReference type="SUPFAM" id="SSF56672">
    <property type="entry name" value="DNA/RNA polymerases"/>
    <property type="match status" value="1"/>
</dbReference>
<dbReference type="Proteomes" id="UP000499080">
    <property type="component" value="Unassembled WGS sequence"/>
</dbReference>
<dbReference type="InterPro" id="IPR021109">
    <property type="entry name" value="Peptidase_aspartic_dom_sf"/>
</dbReference>
<dbReference type="Pfam" id="PF00665">
    <property type="entry name" value="rve"/>
    <property type="match status" value="1"/>
</dbReference>
<keyword evidence="16" id="KW-1185">Reference proteome</keyword>
<keyword evidence="6" id="KW-0378">Hydrolase</keyword>
<keyword evidence="9" id="KW-0229">DNA integration</keyword>
<sequence length="1066" mass="122206">MISIQKGNCVTSIFDLEPNAFRKNANNLQLESKTTRKSGKLKSAVSSATNSAAENEKECRKFRLFVRDRRSNLRFLVDSGADVSIIPATSQNKKKAEYLLYAANGTEISTYGIKMLNLDLGLRRDFQFPFIIADVTKGILGADFLHKYNLLVDINKKKLIDGITNLFVLGDITAISNDNVISTLNKSIKISNLLLKYPEISRPNLVPKEIKHDVKHFIETNGQPIHAKARQLDPKRLAIAKEEFTFMLNNEIIRPSNSQWSSPLHLAAKKDGSYRPCGDYRQLNAQTIPDRYPIPRLEDFHQILKETKVFSKIDLFKAYFQIPIAEEHKCKTAIITPFGLYEVNVMSFGLKNAPATFQRFIHEVLRGLDFVFPYLDDILIASKSNQEHEIHLNLVLERLYTFGLRINISKSVFAVEEIEFLGYLITPQGSRPLPDKVQAIMNYKRPENIQDLRTFLGILNFYRRSKKKDKRKIQWTDEAEKQFEKCKNDLANATLLSFPNSELPLSLFTDASDTAIGAVLQQYENSTWQPIAFYSKKLNDTQQNYSTYDRELLGIYLSVKHFKHYLEGRTFTIYTDHKPLIFAFHQKLDKAAPRQARQLNYISQFSTDIKYIKGENNIVADTLSRVTEVSSIDYDQIADAQTQDEELKSLQTITSLNLKEYPLPSGKYLWCDTSTSKIRPYIPQAFRKQIFHHIHGLSHPGIKSTIKLMNSKFIWPSIKKDVQLWTRTCIPCQKAKINRHTKTKLGEFEVPSGRFCVVHIDLIGPLPPSRGNIYCLTCIDRFSNWMEAIPLDNISADTVARAFYSNWIARFGTPHKLITDRGTQCRSETLQTLSKICGIKLQHTTAYHPACNGKVEHLHRTLKTALKAHNNLSWIDTLPTVLLGLRTAIQEDNNHSIAQIVYGESLRLPGEFFSEPSIRTASEGFANNLQKQMETLGPRTTCRNSSRHIFVNKDLQNCSHVFQRIDRVKKQLESPYEGPFPVIERKDKYFTINIKGKNVNVSLDRLKPAYILAEDNSKATTTDHIKLQTSDNKPDLTQKQSRTGEVYSFTRPIQGLTLRHFYLRRF</sequence>
<keyword evidence="7" id="KW-0460">Magnesium</keyword>
<reference evidence="15 16" key="1">
    <citation type="journal article" date="2019" name="Sci. Rep.">
        <title>Orb-weaving spider Araneus ventricosus genome elucidates the spidroin gene catalogue.</title>
        <authorList>
            <person name="Kono N."/>
            <person name="Nakamura H."/>
            <person name="Ohtoshi R."/>
            <person name="Moran D.A.P."/>
            <person name="Shinohara A."/>
            <person name="Yoshida Y."/>
            <person name="Fujiwara M."/>
            <person name="Mori M."/>
            <person name="Tomita M."/>
            <person name="Arakawa K."/>
        </authorList>
    </citation>
    <scope>NUCLEOTIDE SEQUENCE [LARGE SCALE GENOMIC DNA]</scope>
</reference>
<dbReference type="Gene3D" id="3.10.10.10">
    <property type="entry name" value="HIV Type 1 Reverse Transcriptase, subunit A, domain 1"/>
    <property type="match status" value="1"/>
</dbReference>
<keyword evidence="10" id="KW-0695">RNA-directed DNA polymerase</keyword>
<dbReference type="CDD" id="cd01647">
    <property type="entry name" value="RT_LTR"/>
    <property type="match status" value="1"/>
</dbReference>
<gene>
    <name evidence="15" type="primary">TY3B-I_1268</name>
    <name evidence="15" type="ORF">AVEN_219551_1</name>
</gene>
<dbReference type="PROSITE" id="PS50175">
    <property type="entry name" value="ASP_PROT_RETROV"/>
    <property type="match status" value="1"/>
</dbReference>
<dbReference type="InterPro" id="IPR036397">
    <property type="entry name" value="RNaseH_sf"/>
</dbReference>
<dbReference type="Gene3D" id="1.10.340.70">
    <property type="match status" value="1"/>
</dbReference>
<dbReference type="GO" id="GO:0004190">
    <property type="term" value="F:aspartic-type endopeptidase activity"/>
    <property type="evidence" value="ECO:0007669"/>
    <property type="project" value="InterPro"/>
</dbReference>